<dbReference type="EMBL" id="JBHTLJ010000002">
    <property type="protein sequence ID" value="MFD1162574.1"/>
    <property type="molecule type" value="Genomic_DNA"/>
</dbReference>
<gene>
    <name evidence="1" type="ORF">ACFQ2E_09115</name>
</gene>
<evidence type="ECO:0000313" key="2">
    <source>
        <dbReference type="Proteomes" id="UP001597163"/>
    </source>
</evidence>
<accession>A0ABW3RBT6</accession>
<evidence type="ECO:0000313" key="1">
    <source>
        <dbReference type="EMBL" id="MFD1162574.1"/>
    </source>
</evidence>
<dbReference type="Proteomes" id="UP001597163">
    <property type="component" value="Unassembled WGS sequence"/>
</dbReference>
<sequence>MFWTKKKKRIEKIELTENGFQVHYDDKITQFQWSEIEKLTGFKVDRLTTDNICLKIESKTKTVYATEEFQGWRNFIDKMINEFPQVDKIWEGIIAKPAFKRNETELYNRNKNVG</sequence>
<organism evidence="1 2">
    <name type="scientific">Hwangdonia seohaensis</name>
    <dbReference type="NCBI Taxonomy" id="1240727"/>
    <lineage>
        <taxon>Bacteria</taxon>
        <taxon>Pseudomonadati</taxon>
        <taxon>Bacteroidota</taxon>
        <taxon>Flavobacteriia</taxon>
        <taxon>Flavobacteriales</taxon>
        <taxon>Flavobacteriaceae</taxon>
        <taxon>Hwangdonia</taxon>
    </lineage>
</organism>
<dbReference type="RefSeq" id="WP_311939034.1">
    <property type="nucleotide sequence ID" value="NZ_JAVSCK010000002.1"/>
</dbReference>
<proteinExistence type="predicted"/>
<protein>
    <submittedName>
        <fullName evidence="1">Uncharacterized protein</fullName>
    </submittedName>
</protein>
<reference evidence="2" key="1">
    <citation type="journal article" date="2019" name="Int. J. Syst. Evol. Microbiol.">
        <title>The Global Catalogue of Microorganisms (GCM) 10K type strain sequencing project: providing services to taxonomists for standard genome sequencing and annotation.</title>
        <authorList>
            <consortium name="The Broad Institute Genomics Platform"/>
            <consortium name="The Broad Institute Genome Sequencing Center for Infectious Disease"/>
            <person name="Wu L."/>
            <person name="Ma J."/>
        </authorList>
    </citation>
    <scope>NUCLEOTIDE SEQUENCE [LARGE SCALE GENOMIC DNA]</scope>
    <source>
        <strain evidence="2">CCUG 63246</strain>
    </source>
</reference>
<comment type="caution">
    <text evidence="1">The sequence shown here is derived from an EMBL/GenBank/DDBJ whole genome shotgun (WGS) entry which is preliminary data.</text>
</comment>
<name>A0ABW3RBT6_9FLAO</name>
<keyword evidence="2" id="KW-1185">Reference proteome</keyword>